<comment type="similarity">
    <text evidence="6 47">Belongs to the cytochrome P450 family.</text>
</comment>
<dbReference type="InterPro" id="IPR002401">
    <property type="entry name" value="Cyt_P450_E_grp-I"/>
</dbReference>
<feature type="binding site" description="axial binding residue" evidence="46">
    <location>
        <position position="444"/>
    </location>
    <ligand>
        <name>heme</name>
        <dbReference type="ChEBI" id="CHEBI:30413"/>
    </ligand>
    <ligandPart>
        <name>Fe</name>
        <dbReference type="ChEBI" id="CHEBI:18248"/>
    </ligandPart>
</feature>
<evidence type="ECO:0000256" key="7">
    <source>
        <dbReference type="ARBA" id="ARBA00022548"/>
    </source>
</evidence>
<evidence type="ECO:0000256" key="46">
    <source>
        <dbReference type="PIRSR" id="PIRSR602401-1"/>
    </source>
</evidence>
<evidence type="ECO:0000256" key="30">
    <source>
        <dbReference type="ARBA" id="ARBA00050991"/>
    </source>
</evidence>
<evidence type="ECO:0000256" key="34">
    <source>
        <dbReference type="ARBA" id="ARBA00051606"/>
    </source>
</evidence>
<dbReference type="InterPro" id="IPR039983">
    <property type="entry name" value="CYP46A1"/>
</dbReference>
<dbReference type="Gene3D" id="1.10.630.10">
    <property type="entry name" value="Cytochrome P450"/>
    <property type="match status" value="1"/>
</dbReference>
<comment type="catalytic activity">
    <reaction evidence="34">
        <text>7alpha-hydroxycholesterol + reduced [NADPH--hemoprotein reductase] + O2 = (24S)-7alpha-dihydroxycholesterol + oxidized [NADPH--hemoprotein reductase] + H2O + H(+)</text>
        <dbReference type="Rhea" id="RHEA:46380"/>
        <dbReference type="Rhea" id="RHEA-COMP:11964"/>
        <dbReference type="Rhea" id="RHEA-COMP:11965"/>
        <dbReference type="ChEBI" id="CHEBI:15377"/>
        <dbReference type="ChEBI" id="CHEBI:15378"/>
        <dbReference type="ChEBI" id="CHEBI:15379"/>
        <dbReference type="ChEBI" id="CHEBI:17500"/>
        <dbReference type="ChEBI" id="CHEBI:37640"/>
        <dbReference type="ChEBI" id="CHEBI:57618"/>
        <dbReference type="ChEBI" id="CHEBI:58210"/>
    </reaction>
    <physiologicalReaction direction="left-to-right" evidence="34">
        <dbReference type="Rhea" id="RHEA:46381"/>
    </physiologicalReaction>
</comment>
<evidence type="ECO:0000256" key="18">
    <source>
        <dbReference type="ARBA" id="ARBA00023098"/>
    </source>
</evidence>
<keyword evidence="12" id="KW-0492">Microsome</keyword>
<reference evidence="49" key="1">
    <citation type="submission" date="2009-12" db="EMBL/GenBank/DDBJ databases">
        <title>The Genome Sequence of Anolis carolinensis (Green Anole Lizard).</title>
        <authorList>
            <consortium name="The Genome Sequencing Platform"/>
            <person name="Di Palma F."/>
            <person name="Alfoldi J."/>
            <person name="Heiman D."/>
            <person name="Young S."/>
            <person name="Grabherr M."/>
            <person name="Johnson J."/>
            <person name="Lander E.S."/>
            <person name="Lindblad-Toh K."/>
        </authorList>
    </citation>
    <scope>NUCLEOTIDE SEQUENCE [LARGE SCALE GENOMIC DNA]</scope>
    <source>
        <strain evidence="49">JBL SC #1</strain>
    </source>
</reference>
<evidence type="ECO:0000256" key="1">
    <source>
        <dbReference type="ARBA" id="ARBA00001971"/>
    </source>
</evidence>
<evidence type="ECO:0000256" key="40">
    <source>
        <dbReference type="ARBA" id="ARBA00054645"/>
    </source>
</evidence>
<keyword evidence="20" id="KW-1207">Sterol metabolism</keyword>
<dbReference type="GO" id="GO:0030425">
    <property type="term" value="C:dendrite"/>
    <property type="evidence" value="ECO:0007669"/>
    <property type="project" value="UniProtKB-SubCell"/>
</dbReference>
<evidence type="ECO:0000256" key="11">
    <source>
        <dbReference type="ARBA" id="ARBA00022824"/>
    </source>
</evidence>
<accession>H9GJQ2</accession>
<dbReference type="HOGENOM" id="CLU_001570_5_1_1"/>
<evidence type="ECO:0000256" key="37">
    <source>
        <dbReference type="ARBA" id="ARBA00051817"/>
    </source>
</evidence>
<dbReference type="GeneTree" id="ENSGT00940000156927"/>
<comment type="function">
    <text evidence="40">P450 monooxygenase that plays a major role in cholesterol homeostasis in the brain. Primarily catalyzes the hydroxylation (with S stereochemistry) at C-24 of cholesterol side chain, triggering cholesterol diffusion out of neurons and its further degradation. By promoting constant cholesterol elimination in neurons, may activate the mevalonate pathway and coordinate the synthesis of new cholesterol and nonsterol isoprenoids involved in synaptic activity and learning. Further hydroxylates cholesterol derivatives and hormone steroids on both the ring and side chain of these molecules, converting them into active oxysterols involved in lipid signaling and biosynthesis. Acts as an epoxidase converting cholesta-5,24-dien-3beta-ol/desmosterol into (24S),25-epoxycholesterol, an abundant lipid ligand of nuclear NR1H2 and NR1H3 receptors shown to promote neurogenesis in developing brain. May also catalyze the oxidative metabolism of xenobiotics, such as clotrimazole.</text>
</comment>
<evidence type="ECO:0000313" key="49">
    <source>
        <dbReference type="Ensembl" id="ENSACAP00000012960.3"/>
    </source>
</evidence>
<dbReference type="GO" id="GO:0006707">
    <property type="term" value="P:cholesterol catabolic process"/>
    <property type="evidence" value="ECO:0000318"/>
    <property type="project" value="GO_Central"/>
</dbReference>
<dbReference type="Ensembl" id="ENSACAT00000013219.3">
    <property type="protein sequence ID" value="ENSACAP00000012960.3"/>
    <property type="gene ID" value="ENSACAG00000013156.3"/>
</dbReference>
<evidence type="ECO:0000256" key="19">
    <source>
        <dbReference type="ARBA" id="ARBA00023136"/>
    </source>
</evidence>
<evidence type="ECO:0000256" key="8">
    <source>
        <dbReference type="ARBA" id="ARBA00022617"/>
    </source>
</evidence>
<dbReference type="PROSITE" id="PS00086">
    <property type="entry name" value="CYTOCHROME_P450"/>
    <property type="match status" value="1"/>
</dbReference>
<keyword evidence="14 47" id="KW-0560">Oxidoreductase</keyword>
<evidence type="ECO:0000256" key="6">
    <source>
        <dbReference type="ARBA" id="ARBA00010617"/>
    </source>
</evidence>
<dbReference type="FunFam" id="1.10.630.10:FF:000031">
    <property type="entry name" value="cholesterol 24-hydroxylase isoform X2"/>
    <property type="match status" value="1"/>
</dbReference>
<evidence type="ECO:0000256" key="24">
    <source>
        <dbReference type="ARBA" id="ARBA00034110"/>
    </source>
</evidence>
<evidence type="ECO:0000256" key="27">
    <source>
        <dbReference type="ARBA" id="ARBA00050344"/>
    </source>
</evidence>
<keyword evidence="17 47" id="KW-0503">Monooxygenase</keyword>
<dbReference type="GO" id="GO:0020037">
    <property type="term" value="F:heme binding"/>
    <property type="evidence" value="ECO:0000318"/>
    <property type="project" value="GO_Central"/>
</dbReference>
<comment type="catalytic activity">
    <reaction evidence="26">
        <text>desmosterol + reduced [NADPH--hemoprotein reductase] + O2 = (24Z),26-hydroxydesmosterol + oxidized [NADPH--hemoprotein reductase] + H2O + H(+)</text>
        <dbReference type="Rhea" id="RHEA:53236"/>
        <dbReference type="Rhea" id="RHEA-COMP:11964"/>
        <dbReference type="Rhea" id="RHEA-COMP:11965"/>
        <dbReference type="ChEBI" id="CHEBI:15377"/>
        <dbReference type="ChEBI" id="CHEBI:15378"/>
        <dbReference type="ChEBI" id="CHEBI:15379"/>
        <dbReference type="ChEBI" id="CHEBI:17737"/>
        <dbReference type="ChEBI" id="CHEBI:57618"/>
        <dbReference type="ChEBI" id="CHEBI:58210"/>
        <dbReference type="ChEBI" id="CHEBI:137053"/>
    </reaction>
    <physiologicalReaction direction="left-to-right" evidence="26">
        <dbReference type="Rhea" id="RHEA:53237"/>
    </physiologicalReaction>
</comment>
<keyword evidence="16" id="KW-0770">Synapse</keyword>
<evidence type="ECO:0000256" key="12">
    <source>
        <dbReference type="ARBA" id="ARBA00022848"/>
    </source>
</evidence>
<keyword evidence="13 48" id="KW-1133">Transmembrane helix</keyword>
<keyword evidence="19 48" id="KW-0472">Membrane</keyword>
<comment type="catalytic activity">
    <reaction evidence="39">
        <text>desmosterol + reduced [NADPH--hemoprotein reductase] + O2 = (24S)-25-epoxycholesterol + oxidized [NADPH--hemoprotein reductase] + H2O + H(+)</text>
        <dbReference type="Rhea" id="RHEA:53232"/>
        <dbReference type="Rhea" id="RHEA-COMP:11964"/>
        <dbReference type="Rhea" id="RHEA-COMP:11965"/>
        <dbReference type="ChEBI" id="CHEBI:15377"/>
        <dbReference type="ChEBI" id="CHEBI:15378"/>
        <dbReference type="ChEBI" id="CHEBI:15379"/>
        <dbReference type="ChEBI" id="CHEBI:17737"/>
        <dbReference type="ChEBI" id="CHEBI:41633"/>
        <dbReference type="ChEBI" id="CHEBI:57618"/>
        <dbReference type="ChEBI" id="CHEBI:58210"/>
    </reaction>
    <physiologicalReaction direction="left-to-right" evidence="39">
        <dbReference type="Rhea" id="RHEA:53233"/>
    </physiologicalReaction>
</comment>
<evidence type="ECO:0000256" key="44">
    <source>
        <dbReference type="ARBA" id="ARBA00079170"/>
    </source>
</evidence>
<evidence type="ECO:0000256" key="16">
    <source>
        <dbReference type="ARBA" id="ARBA00023018"/>
    </source>
</evidence>
<evidence type="ECO:0000256" key="45">
    <source>
        <dbReference type="ARBA" id="ARBA00080170"/>
    </source>
</evidence>
<dbReference type="GO" id="GO:0005506">
    <property type="term" value="F:iron ion binding"/>
    <property type="evidence" value="ECO:0007669"/>
    <property type="project" value="InterPro"/>
</dbReference>
<keyword evidence="18" id="KW-0443">Lipid metabolism</keyword>
<dbReference type="PANTHER" id="PTHR24293">
    <property type="entry name" value="CYTOCHROME P450 FAMILY 46 SUBFAMILY A"/>
    <property type="match status" value="1"/>
</dbReference>
<comment type="catalytic activity">
    <reaction evidence="38">
        <text>progesterone + reduced [NADPH--hemoprotein reductase] + O2 = 17alpha-hydroxyprogesterone + oxidized [NADPH--hemoprotein reductase] + H2O + H(+)</text>
        <dbReference type="Rhea" id="RHEA:46308"/>
        <dbReference type="Rhea" id="RHEA-COMP:11964"/>
        <dbReference type="Rhea" id="RHEA-COMP:11965"/>
        <dbReference type="ChEBI" id="CHEBI:15377"/>
        <dbReference type="ChEBI" id="CHEBI:15378"/>
        <dbReference type="ChEBI" id="CHEBI:15379"/>
        <dbReference type="ChEBI" id="CHEBI:17026"/>
        <dbReference type="ChEBI" id="CHEBI:17252"/>
        <dbReference type="ChEBI" id="CHEBI:57618"/>
        <dbReference type="ChEBI" id="CHEBI:58210"/>
    </reaction>
    <physiologicalReaction direction="left-to-right" evidence="38">
        <dbReference type="Rhea" id="RHEA:46309"/>
    </physiologicalReaction>
</comment>
<evidence type="ECO:0000256" key="36">
    <source>
        <dbReference type="ARBA" id="ARBA00051763"/>
    </source>
</evidence>
<evidence type="ECO:0000256" key="22">
    <source>
        <dbReference type="ARBA" id="ARBA00023273"/>
    </source>
</evidence>
<dbReference type="eggNOG" id="KOG0157">
    <property type="taxonomic scope" value="Eukaryota"/>
</dbReference>
<evidence type="ECO:0000256" key="15">
    <source>
        <dbReference type="ARBA" id="ARBA00023004"/>
    </source>
</evidence>
<comment type="catalytic activity">
    <reaction evidence="30">
        <text>cholesterol + reduced [NADPH--hemoprotein reductase] + O2 = (24S)-hydroxycholesterol + oxidized [NADPH--hemoprotein reductase] + H2O + H(+)</text>
        <dbReference type="Rhea" id="RHEA:22716"/>
        <dbReference type="Rhea" id="RHEA-COMP:11964"/>
        <dbReference type="Rhea" id="RHEA-COMP:11965"/>
        <dbReference type="ChEBI" id="CHEBI:15377"/>
        <dbReference type="ChEBI" id="CHEBI:15378"/>
        <dbReference type="ChEBI" id="CHEBI:15379"/>
        <dbReference type="ChEBI" id="CHEBI:16113"/>
        <dbReference type="ChEBI" id="CHEBI:34310"/>
        <dbReference type="ChEBI" id="CHEBI:57618"/>
        <dbReference type="ChEBI" id="CHEBI:58210"/>
        <dbReference type="EC" id="1.14.14.25"/>
    </reaction>
    <physiologicalReaction direction="left-to-right" evidence="30">
        <dbReference type="Rhea" id="RHEA:22717"/>
    </physiologicalReaction>
</comment>
<comment type="pathway">
    <text evidence="5">Lipid metabolism; C21-steroid hormone metabolism.</text>
</comment>
<comment type="catalytic activity">
    <reaction evidence="28">
        <text>(24S)-hydroxycholesterol + reduced [NADPH--hemoprotein reductase] + O2 = 24S,25-dihydroxycholesterol + oxidized [NADPH--hemoprotein reductase] + H2O + H(+)</text>
        <dbReference type="Rhea" id="RHEA:46384"/>
        <dbReference type="Rhea" id="RHEA-COMP:11964"/>
        <dbReference type="Rhea" id="RHEA-COMP:11965"/>
        <dbReference type="ChEBI" id="CHEBI:15377"/>
        <dbReference type="ChEBI" id="CHEBI:15378"/>
        <dbReference type="ChEBI" id="CHEBI:15379"/>
        <dbReference type="ChEBI" id="CHEBI:34310"/>
        <dbReference type="ChEBI" id="CHEBI:57618"/>
        <dbReference type="ChEBI" id="CHEBI:58210"/>
        <dbReference type="ChEBI" id="CHEBI:86074"/>
    </reaction>
    <physiologicalReaction direction="left-to-right" evidence="28">
        <dbReference type="Rhea" id="RHEA:46385"/>
    </physiologicalReaction>
</comment>
<sequence length="503" mass="58595">MDVSQVTWILLSLLMALLLAAFLLYGSYIKSVHRRYDHIPGPPRDSFFLGHIPTLWRAFKKENHYYDLFVQWAEEYGPFVRLNFFHKIALLVMSPEGIKEYLMSTEYPKDPHIYGRLYHMCGERFLGNGLTASLDHDHWIKQRKIMGPAFSKSYIQGLVGTFNDQGEELMKKLAKQADGITKVDMMNLLRRITLDIIAKVAFGLELKTLHNDQTPFPHAMNMVTEGLKNVRFPFFQYLPWNRKLVKEIQESVRLLRRTGRECIERRQKAMQNEQEVPLDVLTQILKTAAEEGESDIESMLDNFVNFFYAGHETTTNQLAFTIMELGRHPEIVAKLQAEVDDVIGVKKNIVYEDIRKLKYLSQVLKESLRLYPPATATLRWTEKENIIEGVRIPANTSLIFCMYIMGRLDKFFKDPLVFDPDRFRKDQPKPYFTYFPFSLGHRSCIGQKFAEMEAKVVMAKFLQRFDFQLVPPQSFKVLDAGTLRPLDEIVCRLKPRHPCGCEE</sequence>
<evidence type="ECO:0000256" key="3">
    <source>
        <dbReference type="ARBA" id="ARBA00004279"/>
    </source>
</evidence>
<evidence type="ECO:0000256" key="17">
    <source>
        <dbReference type="ARBA" id="ARBA00023033"/>
    </source>
</evidence>
<evidence type="ECO:0000256" key="39">
    <source>
        <dbReference type="ARBA" id="ARBA00052870"/>
    </source>
</evidence>
<comment type="catalytic activity">
    <reaction evidence="27">
        <text>testosterone + reduced [NADPH--hemoprotein reductase] + O2 = 2-hydroxytestosterone + oxidized [NADPH--hemoprotein reductase] + H2O + H(+)</text>
        <dbReference type="Rhea" id="RHEA:46300"/>
        <dbReference type="Rhea" id="RHEA-COMP:11964"/>
        <dbReference type="Rhea" id="RHEA-COMP:11965"/>
        <dbReference type="ChEBI" id="CHEBI:15377"/>
        <dbReference type="ChEBI" id="CHEBI:15378"/>
        <dbReference type="ChEBI" id="CHEBI:15379"/>
        <dbReference type="ChEBI" id="CHEBI:17347"/>
        <dbReference type="ChEBI" id="CHEBI:57618"/>
        <dbReference type="ChEBI" id="CHEBI:58210"/>
        <dbReference type="ChEBI" id="CHEBI:86013"/>
    </reaction>
    <physiologicalReaction direction="left-to-right" evidence="27">
        <dbReference type="Rhea" id="RHEA:46301"/>
    </physiologicalReaction>
</comment>
<evidence type="ECO:0000256" key="38">
    <source>
        <dbReference type="ARBA" id="ARBA00052074"/>
    </source>
</evidence>
<keyword evidence="15 46" id="KW-0408">Iron</keyword>
<evidence type="ECO:0000256" key="41">
    <source>
        <dbReference type="ARBA" id="ARBA00066440"/>
    </source>
</evidence>
<evidence type="ECO:0000256" key="5">
    <source>
        <dbReference type="ARBA" id="ARBA00005108"/>
    </source>
</evidence>
<dbReference type="GO" id="GO:0098793">
    <property type="term" value="C:presynapse"/>
    <property type="evidence" value="ECO:0007669"/>
    <property type="project" value="UniProtKB-SubCell"/>
</dbReference>
<keyword evidence="11" id="KW-0256">Endoplasmic reticulum</keyword>
<organism evidence="49 50">
    <name type="scientific">Anolis carolinensis</name>
    <name type="common">Green anole</name>
    <name type="synonym">American chameleon</name>
    <dbReference type="NCBI Taxonomy" id="28377"/>
    <lineage>
        <taxon>Eukaryota</taxon>
        <taxon>Metazoa</taxon>
        <taxon>Chordata</taxon>
        <taxon>Craniata</taxon>
        <taxon>Vertebrata</taxon>
        <taxon>Euteleostomi</taxon>
        <taxon>Lepidosauria</taxon>
        <taxon>Squamata</taxon>
        <taxon>Bifurcata</taxon>
        <taxon>Unidentata</taxon>
        <taxon>Episquamata</taxon>
        <taxon>Toxicofera</taxon>
        <taxon>Iguania</taxon>
        <taxon>Dactyloidae</taxon>
        <taxon>Anolis</taxon>
    </lineage>
</organism>
<evidence type="ECO:0000256" key="29">
    <source>
        <dbReference type="ARBA" id="ARBA00050696"/>
    </source>
</evidence>
<keyword evidence="9 48" id="KW-0812">Transmembrane</keyword>
<dbReference type="GO" id="GO:0098794">
    <property type="term" value="C:postsynapse"/>
    <property type="evidence" value="ECO:0007669"/>
    <property type="project" value="UniProtKB-SubCell"/>
</dbReference>
<dbReference type="InParanoid" id="H9GJQ2"/>
<evidence type="ECO:0000256" key="10">
    <source>
        <dbReference type="ARBA" id="ARBA00022723"/>
    </source>
</evidence>
<comment type="catalytic activity">
    <reaction evidence="29">
        <text>7-dehydrocholesterol + reduced [NADPH--hemoprotein reductase] + O2 = cholesta-5,7-dien-3beta,25-diol + oxidized [NADPH--hemoprotein reductase] + H2O + H(+)</text>
        <dbReference type="Rhea" id="RHEA:53240"/>
        <dbReference type="Rhea" id="RHEA-COMP:11964"/>
        <dbReference type="Rhea" id="RHEA-COMP:11965"/>
        <dbReference type="ChEBI" id="CHEBI:15377"/>
        <dbReference type="ChEBI" id="CHEBI:15378"/>
        <dbReference type="ChEBI" id="CHEBI:15379"/>
        <dbReference type="ChEBI" id="CHEBI:17759"/>
        <dbReference type="ChEBI" id="CHEBI:57618"/>
        <dbReference type="ChEBI" id="CHEBI:58210"/>
        <dbReference type="ChEBI" id="CHEBI:137057"/>
    </reaction>
    <physiologicalReaction direction="left-to-right" evidence="29">
        <dbReference type="Rhea" id="RHEA:53241"/>
    </physiologicalReaction>
</comment>
<keyword evidence="7" id="KW-0153">Cholesterol metabolism</keyword>
<evidence type="ECO:0000256" key="43">
    <source>
        <dbReference type="ARBA" id="ARBA00077287"/>
    </source>
</evidence>
<evidence type="ECO:0000256" key="21">
    <source>
        <dbReference type="ARBA" id="ARBA00023221"/>
    </source>
</evidence>
<comment type="catalytic activity">
    <reaction evidence="37">
        <text>7-dehydrocholesterol + reduced [NADPH--hemoprotein reductase] + O2 = cholesta-5,7-dien-3beta,24S-diol + oxidized [NADPH--hemoprotein reductase] + H2O + H(+)</text>
        <dbReference type="Rhea" id="RHEA:53244"/>
        <dbReference type="Rhea" id="RHEA-COMP:11964"/>
        <dbReference type="Rhea" id="RHEA-COMP:11965"/>
        <dbReference type="ChEBI" id="CHEBI:15377"/>
        <dbReference type="ChEBI" id="CHEBI:15378"/>
        <dbReference type="ChEBI" id="CHEBI:15379"/>
        <dbReference type="ChEBI" id="CHEBI:17759"/>
        <dbReference type="ChEBI" id="CHEBI:57618"/>
        <dbReference type="ChEBI" id="CHEBI:58210"/>
        <dbReference type="ChEBI" id="CHEBI:137061"/>
    </reaction>
    <physiologicalReaction direction="left-to-right" evidence="37">
        <dbReference type="Rhea" id="RHEA:53245"/>
    </physiologicalReaction>
</comment>
<comment type="pathway">
    <text evidence="25">Steroid metabolism; cholesterol degradation.</text>
</comment>
<comment type="subcellular location">
    <subcellularLocation>
        <location evidence="3">Cell projection</location>
        <location evidence="3">Dendrite</location>
    </subcellularLocation>
    <subcellularLocation>
        <location evidence="4">Endoplasmic reticulum membrane</location>
        <topology evidence="4">Single-pass membrane protein</topology>
    </subcellularLocation>
    <subcellularLocation>
        <location evidence="2">Microsome membrane</location>
        <topology evidence="2">Single-pass membrane protein</topology>
    </subcellularLocation>
    <subcellularLocation>
        <location evidence="24">Postsynapse</location>
    </subcellularLocation>
    <subcellularLocation>
        <location evidence="23">Presynapse</location>
    </subcellularLocation>
</comment>
<dbReference type="PRINTS" id="PR00463">
    <property type="entry name" value="EP450I"/>
</dbReference>
<protein>
    <recommendedName>
        <fullName evidence="42">Cholesterol 24-hydroxylase</fullName>
        <ecNumber evidence="41">1.14.14.25</ecNumber>
    </recommendedName>
    <alternativeName>
        <fullName evidence="44">Cholesterol 24-monooxygenase</fullName>
    </alternativeName>
    <alternativeName>
        <fullName evidence="43">Cholesterol 24S-hydroxylase</fullName>
    </alternativeName>
    <alternativeName>
        <fullName evidence="45">Cytochrome P450 46A1</fullName>
    </alternativeName>
</protein>
<evidence type="ECO:0000256" key="31">
    <source>
        <dbReference type="ARBA" id="ARBA00051188"/>
    </source>
</evidence>
<reference evidence="49" key="2">
    <citation type="submission" date="2025-08" db="UniProtKB">
        <authorList>
            <consortium name="Ensembl"/>
        </authorList>
    </citation>
    <scope>IDENTIFICATION</scope>
</reference>
<comment type="catalytic activity">
    <reaction evidence="32">
        <text>testosterone + reduced [NADPH--hemoprotein reductase] + O2 = 6beta,17beta-dihydroxyandrost-4-en-3-one + oxidized [NADPH--hemoprotein reductase] + H2O + H(+)</text>
        <dbReference type="Rhea" id="RHEA:46296"/>
        <dbReference type="Rhea" id="RHEA-COMP:11964"/>
        <dbReference type="Rhea" id="RHEA-COMP:11965"/>
        <dbReference type="ChEBI" id="CHEBI:15377"/>
        <dbReference type="ChEBI" id="CHEBI:15378"/>
        <dbReference type="ChEBI" id="CHEBI:15379"/>
        <dbReference type="ChEBI" id="CHEBI:17347"/>
        <dbReference type="ChEBI" id="CHEBI:34477"/>
        <dbReference type="ChEBI" id="CHEBI:57618"/>
        <dbReference type="ChEBI" id="CHEBI:58210"/>
    </reaction>
    <physiologicalReaction direction="left-to-right" evidence="32">
        <dbReference type="Rhea" id="RHEA:46297"/>
    </physiologicalReaction>
</comment>
<comment type="cofactor">
    <cofactor evidence="1 46">
        <name>heme</name>
        <dbReference type="ChEBI" id="CHEBI:30413"/>
    </cofactor>
</comment>
<dbReference type="CDD" id="cd20613">
    <property type="entry name" value="CYP46A1-like"/>
    <property type="match status" value="1"/>
</dbReference>
<keyword evidence="8 46" id="KW-0349">Heme</keyword>
<evidence type="ECO:0000256" key="47">
    <source>
        <dbReference type="RuleBase" id="RU000461"/>
    </source>
</evidence>
<reference evidence="49" key="3">
    <citation type="submission" date="2025-09" db="UniProtKB">
        <authorList>
            <consortium name="Ensembl"/>
        </authorList>
    </citation>
    <scope>IDENTIFICATION</scope>
</reference>
<proteinExistence type="inferred from homology"/>
<dbReference type="EC" id="1.14.14.25" evidence="41"/>
<evidence type="ECO:0000256" key="20">
    <source>
        <dbReference type="ARBA" id="ARBA00023166"/>
    </source>
</evidence>
<evidence type="ECO:0000256" key="42">
    <source>
        <dbReference type="ARBA" id="ARBA00068948"/>
    </source>
</evidence>
<comment type="catalytic activity">
    <reaction evidence="33">
        <text>4beta-hydroxycholesterol + reduced [NADPH--hemoprotein reductase] + O2 = 4beta,24S-dihydroxycholesterol + oxidized [NADPH--hemoprotein reductase] + H2O + H(+)</text>
        <dbReference type="Rhea" id="RHEA:46392"/>
        <dbReference type="Rhea" id="RHEA-COMP:11964"/>
        <dbReference type="Rhea" id="RHEA-COMP:11965"/>
        <dbReference type="ChEBI" id="CHEBI:15377"/>
        <dbReference type="ChEBI" id="CHEBI:15378"/>
        <dbReference type="ChEBI" id="CHEBI:15379"/>
        <dbReference type="ChEBI" id="CHEBI:57618"/>
        <dbReference type="ChEBI" id="CHEBI:58210"/>
        <dbReference type="ChEBI" id="CHEBI:85778"/>
        <dbReference type="ChEBI" id="CHEBI:86087"/>
    </reaction>
    <physiologicalReaction direction="left-to-right" evidence="33">
        <dbReference type="Rhea" id="RHEA:46393"/>
    </physiologicalReaction>
</comment>
<dbReference type="STRING" id="28377.ENSACAP00000012960"/>
<evidence type="ECO:0000256" key="26">
    <source>
        <dbReference type="ARBA" id="ARBA00050139"/>
    </source>
</evidence>
<evidence type="ECO:0000256" key="32">
    <source>
        <dbReference type="ARBA" id="ARBA00051503"/>
    </source>
</evidence>
<dbReference type="InterPro" id="IPR017972">
    <property type="entry name" value="Cyt_P450_CS"/>
</dbReference>
<evidence type="ECO:0000256" key="13">
    <source>
        <dbReference type="ARBA" id="ARBA00022989"/>
    </source>
</evidence>
<evidence type="ECO:0000256" key="48">
    <source>
        <dbReference type="SAM" id="Phobius"/>
    </source>
</evidence>
<dbReference type="PANTHER" id="PTHR24293:SF1">
    <property type="entry name" value="CHOLESTEROL 24-HYDROXYLASE"/>
    <property type="match status" value="1"/>
</dbReference>
<dbReference type="Pfam" id="PF00067">
    <property type="entry name" value="p450"/>
    <property type="match status" value="1"/>
</dbReference>
<dbReference type="PRINTS" id="PR00385">
    <property type="entry name" value="P450"/>
</dbReference>
<evidence type="ECO:0000256" key="2">
    <source>
        <dbReference type="ARBA" id="ARBA00004111"/>
    </source>
</evidence>
<dbReference type="SUPFAM" id="SSF48264">
    <property type="entry name" value="Cytochrome P450"/>
    <property type="match status" value="1"/>
</dbReference>
<feature type="transmembrane region" description="Helical" evidence="48">
    <location>
        <begin position="6"/>
        <end position="25"/>
    </location>
</feature>
<keyword evidence="21" id="KW-0753">Steroid metabolism</keyword>
<dbReference type="GO" id="GO:0005789">
    <property type="term" value="C:endoplasmic reticulum membrane"/>
    <property type="evidence" value="ECO:0007669"/>
    <property type="project" value="UniProtKB-SubCell"/>
</dbReference>
<evidence type="ECO:0000256" key="25">
    <source>
        <dbReference type="ARBA" id="ARBA00049645"/>
    </source>
</evidence>
<dbReference type="InterPro" id="IPR036396">
    <property type="entry name" value="Cyt_P450_sf"/>
</dbReference>
<evidence type="ECO:0000256" key="4">
    <source>
        <dbReference type="ARBA" id="ARBA00004389"/>
    </source>
</evidence>
<dbReference type="GO" id="GO:0033781">
    <property type="term" value="F:cholesterol 24-hydroxylase activity"/>
    <property type="evidence" value="ECO:0000318"/>
    <property type="project" value="GO_Central"/>
</dbReference>
<comment type="catalytic activity">
    <reaction evidence="31">
        <text>testosterone + reduced [NADPH--hemoprotein reductase] + O2 = 16beta,17beta-dihydroxyandrost-4-en-3-one + oxidized [NADPH--hemoprotein reductase] + H2O + H(+)</text>
        <dbReference type="Rhea" id="RHEA:46304"/>
        <dbReference type="Rhea" id="RHEA-COMP:11964"/>
        <dbReference type="Rhea" id="RHEA-COMP:11965"/>
        <dbReference type="ChEBI" id="CHEBI:15377"/>
        <dbReference type="ChEBI" id="CHEBI:15378"/>
        <dbReference type="ChEBI" id="CHEBI:15379"/>
        <dbReference type="ChEBI" id="CHEBI:17347"/>
        <dbReference type="ChEBI" id="CHEBI:57618"/>
        <dbReference type="ChEBI" id="CHEBI:58210"/>
        <dbReference type="ChEBI" id="CHEBI:83027"/>
    </reaction>
    <physiologicalReaction direction="left-to-right" evidence="31">
        <dbReference type="Rhea" id="RHEA:46305"/>
    </physiologicalReaction>
</comment>
<comment type="catalytic activity">
    <reaction evidence="36">
        <text>(24S)-hydroxycholesterol + reduced [NADPH--hemoprotein reductase] + O2 = (24S,25R)-24,26-dihydroxycholesterol + oxidized [NADPH--hemoprotein reductase] + H2O + H(+)</text>
        <dbReference type="Rhea" id="RHEA:46388"/>
        <dbReference type="Rhea" id="RHEA-COMP:11964"/>
        <dbReference type="Rhea" id="RHEA-COMP:11965"/>
        <dbReference type="ChEBI" id="CHEBI:15377"/>
        <dbReference type="ChEBI" id="CHEBI:15378"/>
        <dbReference type="ChEBI" id="CHEBI:15379"/>
        <dbReference type="ChEBI" id="CHEBI:34310"/>
        <dbReference type="ChEBI" id="CHEBI:57618"/>
        <dbReference type="ChEBI" id="CHEBI:58210"/>
        <dbReference type="ChEBI" id="CHEBI:86165"/>
    </reaction>
    <physiologicalReaction direction="left-to-right" evidence="36">
        <dbReference type="Rhea" id="RHEA:46389"/>
    </physiologicalReaction>
</comment>
<evidence type="ECO:0000313" key="50">
    <source>
        <dbReference type="Proteomes" id="UP000001646"/>
    </source>
</evidence>
<evidence type="ECO:0000256" key="33">
    <source>
        <dbReference type="ARBA" id="ARBA00051527"/>
    </source>
</evidence>
<dbReference type="Bgee" id="ENSACAG00000013156">
    <property type="expression patterns" value="Expressed in ovary and 2 other cell types or tissues"/>
</dbReference>
<name>H9GJQ2_ANOCA</name>
<dbReference type="AlphaFoldDB" id="H9GJQ2"/>
<keyword evidence="22" id="KW-0966">Cell projection</keyword>
<comment type="catalytic activity">
    <reaction evidence="35">
        <text>cholestanol + reduced [NADPH--hemoprotein reductase] + O2 = (24S)-hydroxycholestanol + oxidized [NADPH--hemoprotein reductase] + H2O + H(+)</text>
        <dbReference type="Rhea" id="RHEA:53808"/>
        <dbReference type="Rhea" id="RHEA-COMP:11964"/>
        <dbReference type="Rhea" id="RHEA-COMP:11965"/>
        <dbReference type="ChEBI" id="CHEBI:15377"/>
        <dbReference type="ChEBI" id="CHEBI:15378"/>
        <dbReference type="ChEBI" id="CHEBI:15379"/>
        <dbReference type="ChEBI" id="CHEBI:57618"/>
        <dbReference type="ChEBI" id="CHEBI:58210"/>
        <dbReference type="ChEBI" id="CHEBI:86570"/>
        <dbReference type="ChEBI" id="CHEBI:137687"/>
    </reaction>
    <physiologicalReaction direction="left-to-right" evidence="35">
        <dbReference type="Rhea" id="RHEA:53809"/>
    </physiologicalReaction>
</comment>
<evidence type="ECO:0000256" key="35">
    <source>
        <dbReference type="ARBA" id="ARBA00051748"/>
    </source>
</evidence>
<evidence type="ECO:0000256" key="14">
    <source>
        <dbReference type="ARBA" id="ARBA00023002"/>
    </source>
</evidence>
<evidence type="ECO:0000256" key="9">
    <source>
        <dbReference type="ARBA" id="ARBA00022692"/>
    </source>
</evidence>
<dbReference type="Proteomes" id="UP000001646">
    <property type="component" value="Unplaced"/>
</dbReference>
<dbReference type="InterPro" id="IPR001128">
    <property type="entry name" value="Cyt_P450"/>
</dbReference>
<evidence type="ECO:0000256" key="28">
    <source>
        <dbReference type="ARBA" id="ARBA00050430"/>
    </source>
</evidence>
<keyword evidence="50" id="KW-1185">Reference proteome</keyword>
<keyword evidence="10 46" id="KW-0479">Metal-binding</keyword>
<evidence type="ECO:0000256" key="23">
    <source>
        <dbReference type="ARBA" id="ARBA00034106"/>
    </source>
</evidence>